<dbReference type="Pfam" id="PF04586">
    <property type="entry name" value="Peptidase_S78"/>
    <property type="match status" value="1"/>
</dbReference>
<dbReference type="GO" id="GO:0006508">
    <property type="term" value="P:proteolysis"/>
    <property type="evidence" value="ECO:0007669"/>
    <property type="project" value="UniProtKB-KW"/>
</dbReference>
<dbReference type="GO" id="GO:0008233">
    <property type="term" value="F:peptidase activity"/>
    <property type="evidence" value="ECO:0007669"/>
    <property type="project" value="UniProtKB-KW"/>
</dbReference>
<sequence>MRTVVQTRTETLRRNTADPAARTVEVVWTTGAPVRRYHIDGYDVVPYEERLIVSDKAIDLSRLNAGAPVLDGHRAGGVSDQLAVVERAWIAGGSGIALLRFPDAGTSARADEVFALIEQGIVRNVSVGYSQDDWKDESATGADDVAVRTVTRWVPHELSLVTIPADAGAQVRSGVAVRGMVARRGALRQALAQRLAH</sequence>
<evidence type="ECO:0000259" key="4">
    <source>
        <dbReference type="Pfam" id="PF04586"/>
    </source>
</evidence>
<protein>
    <recommendedName>
        <fullName evidence="4">Prohead serine protease domain-containing protein</fullName>
    </recommendedName>
</protein>
<proteinExistence type="predicted"/>
<keyword evidence="3" id="KW-0378">Hydrolase</keyword>
<feature type="domain" description="Prohead serine protease" evidence="4">
    <location>
        <begin position="108"/>
        <end position="172"/>
    </location>
</feature>
<dbReference type="AlphaFoldDB" id="A0A1V4I2J1"/>
<dbReference type="Proteomes" id="UP000189940">
    <property type="component" value="Unassembled WGS sequence"/>
</dbReference>
<evidence type="ECO:0000313" key="5">
    <source>
        <dbReference type="EMBL" id="OPH84437.1"/>
    </source>
</evidence>
<accession>A0A1V4I2J1</accession>
<organism evidence="5 6">
    <name type="scientific">Nitrobacter vulgaris</name>
    <dbReference type="NCBI Taxonomy" id="29421"/>
    <lineage>
        <taxon>Bacteria</taxon>
        <taxon>Pseudomonadati</taxon>
        <taxon>Pseudomonadota</taxon>
        <taxon>Alphaproteobacteria</taxon>
        <taxon>Hyphomicrobiales</taxon>
        <taxon>Nitrobacteraceae</taxon>
        <taxon>Nitrobacter</taxon>
    </lineage>
</organism>
<dbReference type="InterPro" id="IPR054613">
    <property type="entry name" value="Peptidase_S78_dom"/>
</dbReference>
<gene>
    <name evidence="5" type="ORF">B2M20_01470</name>
</gene>
<dbReference type="EMBL" id="MWPQ01000004">
    <property type="protein sequence ID" value="OPH84437.1"/>
    <property type="molecule type" value="Genomic_DNA"/>
</dbReference>
<comment type="caution">
    <text evidence="5">The sequence shown here is derived from an EMBL/GenBank/DDBJ whole genome shotgun (WGS) entry which is preliminary data.</text>
</comment>
<keyword evidence="6" id="KW-1185">Reference proteome</keyword>
<evidence type="ECO:0000256" key="3">
    <source>
        <dbReference type="ARBA" id="ARBA00022801"/>
    </source>
</evidence>
<keyword evidence="1" id="KW-1188">Viral release from host cell</keyword>
<evidence type="ECO:0000256" key="2">
    <source>
        <dbReference type="ARBA" id="ARBA00022670"/>
    </source>
</evidence>
<reference evidence="5 6" key="1">
    <citation type="submission" date="2017-02" db="EMBL/GenBank/DDBJ databases">
        <title>Genome sequence of the nitrite-oxidizing bacterium Nitrobacter vulgaris strain Ab1.</title>
        <authorList>
            <person name="Mellbye B.L."/>
            <person name="Davis E.W."/>
            <person name="Spieck E."/>
            <person name="Chang J.H."/>
            <person name="Bottomley P.J."/>
            <person name="Sayavedra-Soto L.A."/>
        </authorList>
    </citation>
    <scope>NUCLEOTIDE SEQUENCE [LARGE SCALE GENOMIC DNA]</scope>
    <source>
        <strain evidence="5 6">Ab1</strain>
    </source>
</reference>
<evidence type="ECO:0000256" key="1">
    <source>
        <dbReference type="ARBA" id="ARBA00022612"/>
    </source>
</evidence>
<keyword evidence="2" id="KW-0645">Protease</keyword>
<evidence type="ECO:0000313" key="6">
    <source>
        <dbReference type="Proteomes" id="UP000189940"/>
    </source>
</evidence>
<dbReference type="STRING" id="29421.B2M20_01470"/>
<name>A0A1V4I2J1_NITVU</name>